<dbReference type="Pfam" id="PF04955">
    <property type="entry name" value="HupE_UreJ"/>
    <property type="match status" value="1"/>
</dbReference>
<keyword evidence="1" id="KW-0472">Membrane</keyword>
<feature type="signal peptide" evidence="2">
    <location>
        <begin position="1"/>
        <end position="19"/>
    </location>
</feature>
<dbReference type="Proteomes" id="UP000256941">
    <property type="component" value="Unassembled WGS sequence"/>
</dbReference>
<feature type="transmembrane region" description="Helical" evidence="1">
    <location>
        <begin position="144"/>
        <end position="163"/>
    </location>
</feature>
<evidence type="ECO:0000256" key="1">
    <source>
        <dbReference type="SAM" id="Phobius"/>
    </source>
</evidence>
<dbReference type="RefSeq" id="WP_072464228.1">
    <property type="nucleotide sequence ID" value="NZ_CP038197.1"/>
</dbReference>
<keyword evidence="1" id="KW-0812">Transmembrane</keyword>
<dbReference type="AlphaFoldDB" id="A0A3D9XNA0"/>
<feature type="transmembrane region" description="Helical" evidence="1">
    <location>
        <begin position="175"/>
        <end position="193"/>
    </location>
</feature>
<feature type="transmembrane region" description="Helical" evidence="1">
    <location>
        <begin position="114"/>
        <end position="132"/>
    </location>
</feature>
<feature type="transmembrane region" description="Helical" evidence="1">
    <location>
        <begin position="88"/>
        <end position="105"/>
    </location>
</feature>
<feature type="transmembrane region" description="Helical" evidence="1">
    <location>
        <begin position="29"/>
        <end position="49"/>
    </location>
</feature>
<gene>
    <name evidence="3" type="ORF">BDD41_3411</name>
</gene>
<evidence type="ECO:0000256" key="2">
    <source>
        <dbReference type="SAM" id="SignalP"/>
    </source>
</evidence>
<name>A0A3D9XNA0_PARVE</name>
<accession>A0A3D9XNA0</accession>
<comment type="caution">
    <text evidence="3">The sequence shown here is derived from an EMBL/GenBank/DDBJ whole genome shotgun (WGS) entry which is preliminary data.</text>
</comment>
<evidence type="ECO:0000313" key="3">
    <source>
        <dbReference type="EMBL" id="REF68369.1"/>
    </source>
</evidence>
<dbReference type="InterPro" id="IPR007038">
    <property type="entry name" value="HupE_UreJ"/>
</dbReference>
<dbReference type="PIRSF" id="PIRSF016919">
    <property type="entry name" value="HupE_UreJ"/>
    <property type="match status" value="1"/>
</dbReference>
<organism evidence="3 4">
    <name type="scientific">Paracoccus versutus</name>
    <name type="common">Thiobacillus versutus</name>
    <dbReference type="NCBI Taxonomy" id="34007"/>
    <lineage>
        <taxon>Bacteria</taxon>
        <taxon>Pseudomonadati</taxon>
        <taxon>Pseudomonadota</taxon>
        <taxon>Alphaproteobacteria</taxon>
        <taxon>Rhodobacterales</taxon>
        <taxon>Paracoccaceae</taxon>
        <taxon>Paracoccus</taxon>
    </lineage>
</organism>
<reference evidence="3 4" key="1">
    <citation type="submission" date="2018-08" db="EMBL/GenBank/DDBJ databases">
        <title>Genomic Encyclopedia of Archaeal and Bacterial Type Strains, Phase II (KMG-II): from individual species to whole genera.</title>
        <authorList>
            <person name="Goeker M."/>
        </authorList>
    </citation>
    <scope>NUCLEOTIDE SEQUENCE [LARGE SCALE GENOMIC DNA]</scope>
    <source>
        <strain evidence="3 4">DSM 17099</strain>
    </source>
</reference>
<feature type="chain" id="PRO_5017645733" evidence="2">
    <location>
        <begin position="20"/>
        <end position="194"/>
    </location>
</feature>
<keyword evidence="2" id="KW-0732">Signal</keyword>
<sequence>MKKLTLAALAALMGSPVLAHTGVGETSGFMAGLSHPIFGPDHLLAMLAVGLWSGFVLPHRFWLGAATFMGAMAVGALMSWAGIPIPMVETWIVLSVVAFGLLTALSRRGQSDQITFASLAAIALFAMCHGHAHATEAHGNAAGYMLGFLISTAALHIVGIFIARTISNATAARMVQAATGTGIAMAGLALMAAG</sequence>
<dbReference type="EMBL" id="QTUJ01000003">
    <property type="protein sequence ID" value="REF68369.1"/>
    <property type="molecule type" value="Genomic_DNA"/>
</dbReference>
<evidence type="ECO:0000313" key="4">
    <source>
        <dbReference type="Proteomes" id="UP000256941"/>
    </source>
</evidence>
<proteinExistence type="predicted"/>
<keyword evidence="1" id="KW-1133">Transmembrane helix</keyword>
<protein>
    <submittedName>
        <fullName evidence="3">Urease accessory protein</fullName>
    </submittedName>
</protein>
<feature type="transmembrane region" description="Helical" evidence="1">
    <location>
        <begin position="61"/>
        <end position="82"/>
    </location>
</feature>